<name>A0A1X7UAZ6_AMPQE</name>
<dbReference type="EnsemblMetazoa" id="Aqu2.1.25123_001">
    <property type="protein sequence ID" value="Aqu2.1.25123_001"/>
    <property type="gene ID" value="Aqu2.1.25123"/>
</dbReference>
<dbReference type="KEGG" id="aqu:109584021"/>
<dbReference type="InterPro" id="IPR011029">
    <property type="entry name" value="DEATH-like_dom_sf"/>
</dbReference>
<evidence type="ECO:0000313" key="2">
    <source>
        <dbReference type="EnsemblMetazoa" id="Aqu2.1.25123_001"/>
    </source>
</evidence>
<dbReference type="SUPFAM" id="SSF47986">
    <property type="entry name" value="DEATH domain"/>
    <property type="match status" value="1"/>
</dbReference>
<dbReference type="PROSITE" id="PS50017">
    <property type="entry name" value="DEATH_DOMAIN"/>
    <property type="match status" value="1"/>
</dbReference>
<dbReference type="GO" id="GO:0007165">
    <property type="term" value="P:signal transduction"/>
    <property type="evidence" value="ECO:0007669"/>
    <property type="project" value="InterPro"/>
</dbReference>
<dbReference type="Gene3D" id="1.10.533.10">
    <property type="entry name" value="Death Domain, Fas"/>
    <property type="match status" value="1"/>
</dbReference>
<keyword evidence="3" id="KW-1185">Reference proteome</keyword>
<feature type="domain" description="Death" evidence="1">
    <location>
        <begin position="892"/>
        <end position="980"/>
    </location>
</feature>
<dbReference type="Pfam" id="PF00531">
    <property type="entry name" value="Death"/>
    <property type="match status" value="1"/>
</dbReference>
<reference evidence="2" key="2">
    <citation type="submission" date="2017-05" db="UniProtKB">
        <authorList>
            <consortium name="EnsemblMetazoa"/>
        </authorList>
    </citation>
    <scope>IDENTIFICATION</scope>
</reference>
<organism evidence="2">
    <name type="scientific">Amphimedon queenslandica</name>
    <name type="common">Sponge</name>
    <dbReference type="NCBI Taxonomy" id="400682"/>
    <lineage>
        <taxon>Eukaryota</taxon>
        <taxon>Metazoa</taxon>
        <taxon>Porifera</taxon>
        <taxon>Demospongiae</taxon>
        <taxon>Heteroscleromorpha</taxon>
        <taxon>Haplosclerida</taxon>
        <taxon>Niphatidae</taxon>
        <taxon>Amphimedon</taxon>
    </lineage>
</organism>
<evidence type="ECO:0000259" key="1">
    <source>
        <dbReference type="PROSITE" id="PS50017"/>
    </source>
</evidence>
<evidence type="ECO:0000313" key="3">
    <source>
        <dbReference type="Proteomes" id="UP000007879"/>
    </source>
</evidence>
<sequence length="982" mass="111637">MASLFASDLAQPDLPNKAREKAIFLEEALATLRRDGFDPSKSSPYQLGEELGLNTSLSHIDDYLRLLDSVCMVLGFTKKETAIAMSNVCLKVVLTLWLKEVDNVSERGRATKTSLKRAIDKVKGKASFSGQEMLNTDATVTIRYTNLLLCGLPGSGRSSFLRLLLGSDSTAPVPPVSIARMMMRTPESRLSDRSYEWKDSTFEEIIASHFNEASDRPADPPEHSIPLSSRRFRNETSFEPFEPFLFRSLNQLRQLQMLLVKRMGKESRINLHKEFSTGRLQQHQDLLLRIRNADEDWGYISSCMYSTYIRDACVLSQPQMIERFQLFQGEKFFAILYSMMDDLSHDSKEFEHALREIIPLLSSYQSDQPKPNSIPHPYFVPHSPPHISSSSTSVSRPVKGISHILSAPKPADKSTIHFVNVITTRGPLSFLSTIPAVLNYTAVNLITHRLDAPLHESNFDGTIRGTAPIDMLDDLVRSLNFPQKPPLEGIIAHVNPEYGKKKLLVVGTCLDLIDKEKLSSCNKVLDKYFDNLRDVFLRDANSIVFALNNLNKTENEDRKLRLIRRKVCNQYIEAQIPGRWILLKQELLVRAQRQTELCPVDDLIEVGKSFQMTEADVKSALSFFHSMTFIFYFPAFIPDFVFLNPEGLLEKLFELTKIQKTELKADRLMQMDFAHAPGILPYLLERLLLILRNPLSSDSFLFPCSLEQCQSLSHTRRRLYPVDPLVLSWQLQVPQGLFQALCIHLASSVWGFPLYYYYYQNVAHFRDEKRNMHVTLIEHRCSWIEVYNESDDASSCSSIKEDIYKSMQAVLDLFNINISIIPPLTEHFFCFEHDANDHLCAVGIEDDKDMVTCLLDGSASFSITDRQKPWLEIKLKLKSFEASKPLNISNLSDILLLLRRSHFSGKWQNLGLMLGLSINTIKHIEMENRSNAERCLTESLAAWLKSVDGASAKDINFGSLASALEQMGENASAHTIHESLSK</sequence>
<dbReference type="InterPro" id="IPR000488">
    <property type="entry name" value="Death_dom"/>
</dbReference>
<proteinExistence type="predicted"/>
<protein>
    <recommendedName>
        <fullName evidence="1">Death domain-containing protein</fullName>
    </recommendedName>
</protein>
<gene>
    <name evidence="2" type="primary">109584021</name>
</gene>
<accession>A0A1X7UAZ6</accession>
<reference evidence="3" key="1">
    <citation type="journal article" date="2010" name="Nature">
        <title>The Amphimedon queenslandica genome and the evolution of animal complexity.</title>
        <authorList>
            <person name="Srivastava M."/>
            <person name="Simakov O."/>
            <person name="Chapman J."/>
            <person name="Fahey B."/>
            <person name="Gauthier M.E."/>
            <person name="Mitros T."/>
            <person name="Richards G.S."/>
            <person name="Conaco C."/>
            <person name="Dacre M."/>
            <person name="Hellsten U."/>
            <person name="Larroux C."/>
            <person name="Putnam N.H."/>
            <person name="Stanke M."/>
            <person name="Adamska M."/>
            <person name="Darling A."/>
            <person name="Degnan S.M."/>
            <person name="Oakley T.H."/>
            <person name="Plachetzki D.C."/>
            <person name="Zhai Y."/>
            <person name="Adamski M."/>
            <person name="Calcino A."/>
            <person name="Cummins S.F."/>
            <person name="Goodstein D.M."/>
            <person name="Harris C."/>
            <person name="Jackson D.J."/>
            <person name="Leys S.P."/>
            <person name="Shu S."/>
            <person name="Woodcroft B.J."/>
            <person name="Vervoort M."/>
            <person name="Kosik K.S."/>
            <person name="Manning G."/>
            <person name="Degnan B.M."/>
            <person name="Rokhsar D.S."/>
        </authorList>
    </citation>
    <scope>NUCLEOTIDE SEQUENCE [LARGE SCALE GENOMIC DNA]</scope>
</reference>
<dbReference type="CDD" id="cd01670">
    <property type="entry name" value="Death"/>
    <property type="match status" value="1"/>
</dbReference>
<dbReference type="EnsemblMetazoa" id="XM_019999583.1">
    <property type="protein sequence ID" value="XP_019855142.1"/>
    <property type="gene ID" value="LOC109584021"/>
</dbReference>
<dbReference type="InParanoid" id="A0A1X7UAZ6"/>
<dbReference type="AlphaFoldDB" id="A0A1X7UAZ6"/>
<dbReference type="Proteomes" id="UP000007879">
    <property type="component" value="Unassembled WGS sequence"/>
</dbReference>